<dbReference type="InterPro" id="IPR006439">
    <property type="entry name" value="HAD-SF_hydro_IA"/>
</dbReference>
<evidence type="ECO:0000313" key="5">
    <source>
        <dbReference type="EMBL" id="TXL72199.1"/>
    </source>
</evidence>
<keyword evidence="6" id="KW-1185">Reference proteome</keyword>
<dbReference type="InterPro" id="IPR041492">
    <property type="entry name" value="HAD_2"/>
</dbReference>
<dbReference type="NCBIfam" id="TIGR01549">
    <property type="entry name" value="HAD-SF-IA-v1"/>
    <property type="match status" value="1"/>
</dbReference>
<evidence type="ECO:0000313" key="6">
    <source>
        <dbReference type="Proteomes" id="UP000321638"/>
    </source>
</evidence>
<dbReference type="Gene3D" id="1.10.150.730">
    <property type="match status" value="1"/>
</dbReference>
<dbReference type="AlphaFoldDB" id="A0A5C8PEI3"/>
<dbReference type="RefSeq" id="WP_147850020.1">
    <property type="nucleotide sequence ID" value="NZ_VDUZ01000035.1"/>
</dbReference>
<sequence length="215" mass="23878">MTGLAAPRALIFDWDNTLVDTWGVITTCYNVTLGHFGMPSWTEAQTRERAHKSLRDTFPTLFGDRWEEARTVFFRTFDAVHLERLRSKDGAEAMLDALSSRGLYLAVVSNKTGSALRKEATHLGWDRFFGRIVGATDAPYDKPAPDPVMMALQPAALAAGEHVWFVGDTAIDLECAHNAGCVPVLIRDDTPTAHEFVTYPPRLHVRNCHALLALI</sequence>
<dbReference type="GO" id="GO:0006281">
    <property type="term" value="P:DNA repair"/>
    <property type="evidence" value="ECO:0007669"/>
    <property type="project" value="TreeGrafter"/>
</dbReference>
<accession>A0A5C8PEI3</accession>
<dbReference type="GO" id="GO:0005829">
    <property type="term" value="C:cytosol"/>
    <property type="evidence" value="ECO:0007669"/>
    <property type="project" value="TreeGrafter"/>
</dbReference>
<dbReference type="PANTHER" id="PTHR43434">
    <property type="entry name" value="PHOSPHOGLYCOLATE PHOSPHATASE"/>
    <property type="match status" value="1"/>
</dbReference>
<dbReference type="InterPro" id="IPR023214">
    <property type="entry name" value="HAD_sf"/>
</dbReference>
<name>A0A5C8PEI3_9HYPH</name>
<gene>
    <name evidence="5" type="ORF">FHP25_26590</name>
</gene>
<comment type="pathway">
    <text evidence="2">Organic acid metabolism; glycolate biosynthesis; glycolate from 2-phosphoglycolate: step 1/1.</text>
</comment>
<dbReference type="Proteomes" id="UP000321638">
    <property type="component" value="Unassembled WGS sequence"/>
</dbReference>
<dbReference type="GO" id="GO:0008967">
    <property type="term" value="F:phosphoglycolate phosphatase activity"/>
    <property type="evidence" value="ECO:0007669"/>
    <property type="project" value="UniProtKB-EC"/>
</dbReference>
<protein>
    <recommendedName>
        <fullName evidence="4">phosphoglycolate phosphatase</fullName>
        <ecNumber evidence="4">3.1.3.18</ecNumber>
    </recommendedName>
</protein>
<dbReference type="OrthoDB" id="9782449at2"/>
<dbReference type="EMBL" id="VDUZ01000035">
    <property type="protein sequence ID" value="TXL72199.1"/>
    <property type="molecule type" value="Genomic_DNA"/>
</dbReference>
<evidence type="ECO:0000256" key="4">
    <source>
        <dbReference type="ARBA" id="ARBA00013078"/>
    </source>
</evidence>
<dbReference type="SFLD" id="SFLDS00003">
    <property type="entry name" value="Haloacid_Dehalogenase"/>
    <property type="match status" value="1"/>
</dbReference>
<dbReference type="PANTHER" id="PTHR43434:SF1">
    <property type="entry name" value="PHOSPHOGLYCOLATE PHOSPHATASE"/>
    <property type="match status" value="1"/>
</dbReference>
<comment type="similarity">
    <text evidence="3">Belongs to the HAD-like hydrolase superfamily. CbbY/CbbZ/Gph/YieH family.</text>
</comment>
<organism evidence="5 6">
    <name type="scientific">Vineibacter terrae</name>
    <dbReference type="NCBI Taxonomy" id="2586908"/>
    <lineage>
        <taxon>Bacteria</taxon>
        <taxon>Pseudomonadati</taxon>
        <taxon>Pseudomonadota</taxon>
        <taxon>Alphaproteobacteria</taxon>
        <taxon>Hyphomicrobiales</taxon>
        <taxon>Vineibacter</taxon>
    </lineage>
</organism>
<comment type="caution">
    <text evidence="5">The sequence shown here is derived from an EMBL/GenBank/DDBJ whole genome shotgun (WGS) entry which is preliminary data.</text>
</comment>
<dbReference type="EC" id="3.1.3.18" evidence="4"/>
<dbReference type="Pfam" id="PF13419">
    <property type="entry name" value="HAD_2"/>
    <property type="match status" value="1"/>
</dbReference>
<dbReference type="SFLD" id="SFLDG01129">
    <property type="entry name" value="C1.5:_HAD__Beta-PGM__Phosphata"/>
    <property type="match status" value="1"/>
</dbReference>
<proteinExistence type="inferred from homology"/>
<evidence type="ECO:0000256" key="3">
    <source>
        <dbReference type="ARBA" id="ARBA00006171"/>
    </source>
</evidence>
<dbReference type="SUPFAM" id="SSF56784">
    <property type="entry name" value="HAD-like"/>
    <property type="match status" value="1"/>
</dbReference>
<dbReference type="InterPro" id="IPR036412">
    <property type="entry name" value="HAD-like_sf"/>
</dbReference>
<dbReference type="Gene3D" id="3.40.50.1000">
    <property type="entry name" value="HAD superfamily/HAD-like"/>
    <property type="match status" value="1"/>
</dbReference>
<keyword evidence="5" id="KW-0378">Hydrolase</keyword>
<dbReference type="InterPro" id="IPR050155">
    <property type="entry name" value="HAD-like_hydrolase_sf"/>
</dbReference>
<comment type="catalytic activity">
    <reaction evidence="1">
        <text>2-phosphoglycolate + H2O = glycolate + phosphate</text>
        <dbReference type="Rhea" id="RHEA:14369"/>
        <dbReference type="ChEBI" id="CHEBI:15377"/>
        <dbReference type="ChEBI" id="CHEBI:29805"/>
        <dbReference type="ChEBI" id="CHEBI:43474"/>
        <dbReference type="ChEBI" id="CHEBI:58033"/>
        <dbReference type="EC" id="3.1.3.18"/>
    </reaction>
</comment>
<reference evidence="5 6" key="1">
    <citation type="submission" date="2019-06" db="EMBL/GenBank/DDBJ databases">
        <title>New taxonomy in bacterial strain CC-CFT640, isolated from vineyard.</title>
        <authorList>
            <person name="Lin S.-Y."/>
            <person name="Tsai C.-F."/>
            <person name="Young C.-C."/>
        </authorList>
    </citation>
    <scope>NUCLEOTIDE SEQUENCE [LARGE SCALE GENOMIC DNA]</scope>
    <source>
        <strain evidence="5 6">CC-CFT640</strain>
    </source>
</reference>
<evidence type="ECO:0000256" key="2">
    <source>
        <dbReference type="ARBA" id="ARBA00004818"/>
    </source>
</evidence>
<evidence type="ECO:0000256" key="1">
    <source>
        <dbReference type="ARBA" id="ARBA00000830"/>
    </source>
</evidence>